<feature type="region of interest" description="Disordered" evidence="14">
    <location>
        <begin position="61"/>
        <end position="150"/>
    </location>
</feature>
<feature type="domain" description="Ion transport" evidence="17">
    <location>
        <begin position="609"/>
        <end position="883"/>
    </location>
</feature>
<keyword evidence="16" id="KW-0732">Signal</keyword>
<feature type="compositionally biased region" description="Polar residues" evidence="14">
    <location>
        <begin position="171"/>
        <end position="193"/>
    </location>
</feature>
<feature type="transmembrane region" description="Helical" evidence="15">
    <location>
        <begin position="1060"/>
        <end position="1088"/>
    </location>
</feature>
<dbReference type="GO" id="GO:0098703">
    <property type="term" value="P:calcium ion import across plasma membrane"/>
    <property type="evidence" value="ECO:0007669"/>
    <property type="project" value="TreeGrafter"/>
</dbReference>
<feature type="compositionally biased region" description="Acidic residues" evidence="14">
    <location>
        <begin position="131"/>
        <end position="140"/>
    </location>
</feature>
<evidence type="ECO:0000256" key="8">
    <source>
        <dbReference type="ARBA" id="ARBA00022989"/>
    </source>
</evidence>
<keyword evidence="8 15" id="KW-1133">Transmembrane helix</keyword>
<feature type="transmembrane region" description="Helical" evidence="15">
    <location>
        <begin position="291"/>
        <end position="312"/>
    </location>
</feature>
<dbReference type="Gene3D" id="1.10.287.70">
    <property type="match status" value="3"/>
</dbReference>
<evidence type="ECO:0000256" key="5">
    <source>
        <dbReference type="ARBA" id="ARBA00022692"/>
    </source>
</evidence>
<evidence type="ECO:0000256" key="10">
    <source>
        <dbReference type="ARBA" id="ARBA00023136"/>
    </source>
</evidence>
<feature type="transmembrane region" description="Helical" evidence="15">
    <location>
        <begin position="324"/>
        <end position="342"/>
    </location>
</feature>
<evidence type="ECO:0000256" key="9">
    <source>
        <dbReference type="ARBA" id="ARBA00023065"/>
    </source>
</evidence>
<feature type="transmembrane region" description="Helical" evidence="15">
    <location>
        <begin position="640"/>
        <end position="667"/>
    </location>
</feature>
<evidence type="ECO:0000256" key="12">
    <source>
        <dbReference type="ARBA" id="ARBA00023303"/>
    </source>
</evidence>
<feature type="region of interest" description="Disordered" evidence="14">
    <location>
        <begin position="164"/>
        <end position="249"/>
    </location>
</feature>
<keyword evidence="4" id="KW-0107">Calcium channel</keyword>
<sequence>ITIVGALFITNLMIVLLTVEFDSCVEEERKKMNERRAEEKKLRRLQRERLKAKQEAALFGMSLLGESGREDDSERGGGDGTGTVGGNSGDGSSANNVGGLSFASRKSVGTSGSNNNNGAEERLDDPFATDSDADSDEDGEGGGGDVLSKFGNFLQKQLDSDRRIRSVSLGAHTNGSTRRGSQDTASLRGSQAASLRRSSHDRSSSGGGGGKGSADRREDGGGSDNNSNPDADDAAVNAEDDDDPLNPAASDDAAAGLPGFLSAKRIAAPTKKLSKLQVLRKNMRGALYSQTGLLTINVLILGNMVVLGAVHYGMSETMKDVLDLLNFAFTIVFTVEVVYRLFCIDIWNFVRSTMSMLDLLVVILSWIDYSVPSISFPIIRGIRVIRLLNVFKPFPNVYKWIKVIVRSLKSSVVLFIMCSFFTLIFAVFGMSLFGGRFCNFADGNVLRPDNTVPWCPNRPRSNYDTLVQALLTSFQIMTGDDWYLIMVNGMRARGGSFSLFFVANYVIGNMVLLNLLIGILLSVRTATDEDARRKTALSEKRIAQARAESDFTTVAMLEERAEFKRKRFALISFKTDEERRAEKAAANQRLYTEYSKVELRVQELVESTPFRYTVLIMTIINTIGLALQSPFNAPDTPAELVLMVIELATNAFFVLELLLECLAYGIFLNPKSYLKRDRWNIFDLAMVVVFLVTQIWTAVTKSQGQAQLILRALSALRALRPIRFVAESKGMKLVIKSLSDSVGPLGNLMIVILIVMTLFGIMGVQIFQGLFYYCNGTDALINYNDLNAAACEAVGGRWSNAAYNFDHLGQAYLTLFVLATTEGWSTIMFNGMDATDTFNEPPIVNIQKKNSVYFIAFIVIGAIFFVNLFVSIIIDSFQQAQRHDPSGGGGSQFLTKQQNAWIRSQHTMLNHVAIIDYDGVITVQDVARSRFNAVRGLFRYICRHPLFDVFIYCCVFVNFLVMAVEEYPQSDSMEVFGSVTNIFFTSIFSLEVILRLIAESPRRYMASKWNRFDLLVVFLSLLSLLFELIFANATFVSFFRSMRALRLLRLLRKSRRLQAVLRKFLMAMYSLTNIGGILFLVLFCYGLIGMKLFGRLVYDGTIDHNANFQNIFSAFLLMLRVATGGNWGDILYSCTQSEAQGYCLDRLGDCGINIVGQIFFLTFVVLATFVLLNVFVAVILDVFTSMTGEIDILSAWDASQFMKLWFHFDPERTYRMESRFLLTLLRHIPASCVLGMGNVPVRRRLQHELVFVESLMLEEHDGKVELQDLIHALCDRAFRKVRSNMNEETAGVGGGGRGGDDDEAGKLDPLPIERARHLKQK</sequence>
<keyword evidence="10 15" id="KW-0472">Membrane</keyword>
<dbReference type="InterPro" id="IPR027359">
    <property type="entry name" value="Volt_channel_dom_sf"/>
</dbReference>
<feature type="transmembrane region" description="Helical" evidence="15">
    <location>
        <begin position="945"/>
        <end position="963"/>
    </location>
</feature>
<feature type="domain" description="Ion transport" evidence="17">
    <location>
        <begin position="295"/>
        <end position="522"/>
    </location>
</feature>
<feature type="transmembrane region" description="Helical" evidence="15">
    <location>
        <begin position="497"/>
        <end position="523"/>
    </location>
</feature>
<evidence type="ECO:0000256" key="11">
    <source>
        <dbReference type="ARBA" id="ARBA00023180"/>
    </source>
</evidence>
<dbReference type="OMA" id="CMIVAIK"/>
<keyword evidence="5 15" id="KW-0812">Transmembrane</keyword>
<dbReference type="GO" id="GO:0008331">
    <property type="term" value="F:high voltage-gated calcium channel activity"/>
    <property type="evidence" value="ECO:0007669"/>
    <property type="project" value="TreeGrafter"/>
</dbReference>
<evidence type="ECO:0000256" key="4">
    <source>
        <dbReference type="ARBA" id="ARBA00022673"/>
    </source>
</evidence>
<feature type="transmembrane region" description="Helical" evidence="15">
    <location>
        <begin position="975"/>
        <end position="994"/>
    </location>
</feature>
<dbReference type="Gene3D" id="1.20.120.350">
    <property type="entry name" value="Voltage-gated potassium channels. Chain C"/>
    <property type="match status" value="3"/>
</dbReference>
<keyword evidence="7" id="KW-0851">Voltage-gated channel</keyword>
<dbReference type="SUPFAM" id="SSF81324">
    <property type="entry name" value="Voltage-gated potassium channels"/>
    <property type="match status" value="3"/>
</dbReference>
<dbReference type="InterPro" id="IPR005821">
    <property type="entry name" value="Ion_trans_dom"/>
</dbReference>
<feature type="chain" id="PRO_5006623439" evidence="16">
    <location>
        <begin position="28"/>
        <end position="1321"/>
    </location>
</feature>
<feature type="compositionally biased region" description="Low complexity" evidence="14">
    <location>
        <begin position="90"/>
        <end position="99"/>
    </location>
</feature>
<keyword evidence="11" id="KW-0325">Glycoprotein</keyword>
<feature type="compositionally biased region" description="Acidic residues" evidence="14">
    <location>
        <begin position="230"/>
        <end position="244"/>
    </location>
</feature>
<comment type="subcellular location">
    <subcellularLocation>
        <location evidence="1">Membrane</location>
        <topology evidence="1">Multi-pass membrane protein</topology>
    </subcellularLocation>
</comment>
<dbReference type="OrthoDB" id="416585at2759"/>
<keyword evidence="6" id="KW-0106">Calcium</keyword>
<keyword evidence="9" id="KW-0406">Ion transport</keyword>
<dbReference type="FunFam" id="1.10.287.70:FF:000117">
    <property type="entry name" value="Voltage-gated Ca2+ channel, alpha subunit"/>
    <property type="match status" value="1"/>
</dbReference>
<dbReference type="InterPro" id="IPR050599">
    <property type="entry name" value="VDCC_alpha-1_subunit"/>
</dbReference>
<keyword evidence="3" id="KW-0109">Calcium transport</keyword>
<dbReference type="Proteomes" id="UP000051952">
    <property type="component" value="Unassembled WGS sequence"/>
</dbReference>
<feature type="non-terminal residue" evidence="18">
    <location>
        <position position="1321"/>
    </location>
</feature>
<keyword evidence="13" id="KW-0175">Coiled coil</keyword>
<dbReference type="EMBL" id="CYKH01001632">
    <property type="protein sequence ID" value="CUI14793.1"/>
    <property type="molecule type" value="Genomic_DNA"/>
</dbReference>
<feature type="transmembrane region" description="Helical" evidence="15">
    <location>
        <begin position="748"/>
        <end position="773"/>
    </location>
</feature>
<evidence type="ECO:0000256" key="3">
    <source>
        <dbReference type="ARBA" id="ARBA00022568"/>
    </source>
</evidence>
<dbReference type="GO" id="GO:0005891">
    <property type="term" value="C:voltage-gated calcium channel complex"/>
    <property type="evidence" value="ECO:0007669"/>
    <property type="project" value="TreeGrafter"/>
</dbReference>
<feature type="region of interest" description="Disordered" evidence="14">
    <location>
        <begin position="1287"/>
        <end position="1321"/>
    </location>
</feature>
<keyword evidence="12" id="KW-0407">Ion channel</keyword>
<evidence type="ECO:0000256" key="6">
    <source>
        <dbReference type="ARBA" id="ARBA00022837"/>
    </source>
</evidence>
<feature type="compositionally biased region" description="Gly residues" evidence="14">
    <location>
        <begin position="78"/>
        <end position="89"/>
    </location>
</feature>
<feature type="transmembrane region" description="Helical" evidence="15">
    <location>
        <begin position="679"/>
        <end position="699"/>
    </location>
</feature>
<evidence type="ECO:0000256" key="2">
    <source>
        <dbReference type="ARBA" id="ARBA00022448"/>
    </source>
</evidence>
<name>A0A0S4KJR8_BODSA</name>
<dbReference type="VEuPathDB" id="TriTrypDB:BSAL_14860"/>
<feature type="domain" description="Ion transport" evidence="17">
    <location>
        <begin position="944"/>
        <end position="1187"/>
    </location>
</feature>
<dbReference type="Pfam" id="PF00520">
    <property type="entry name" value="Ion_trans"/>
    <property type="match status" value="3"/>
</dbReference>
<evidence type="ECO:0000256" key="7">
    <source>
        <dbReference type="ARBA" id="ARBA00022882"/>
    </source>
</evidence>
<protein>
    <submittedName>
        <fullName evidence="18">Voltage-gated ion channel protein, putative</fullName>
    </submittedName>
</protein>
<reference evidence="19" key="1">
    <citation type="submission" date="2015-09" db="EMBL/GenBank/DDBJ databases">
        <authorList>
            <consortium name="Pathogen Informatics"/>
        </authorList>
    </citation>
    <scope>NUCLEOTIDE SEQUENCE [LARGE SCALE GENOMIC DNA]</scope>
    <source>
        <strain evidence="19">Lake Konstanz</strain>
    </source>
</reference>
<evidence type="ECO:0000256" key="15">
    <source>
        <dbReference type="SAM" id="Phobius"/>
    </source>
</evidence>
<feature type="transmembrane region" description="Helical" evidence="15">
    <location>
        <begin position="852"/>
        <end position="874"/>
    </location>
</feature>
<evidence type="ECO:0000256" key="14">
    <source>
        <dbReference type="SAM" id="MobiDB-lite"/>
    </source>
</evidence>
<feature type="transmembrane region" description="Helical" evidence="15">
    <location>
        <begin position="610"/>
        <end position="628"/>
    </location>
</feature>
<feature type="compositionally biased region" description="Basic and acidic residues" evidence="14">
    <location>
        <begin position="67"/>
        <end position="77"/>
    </location>
</feature>
<keyword evidence="19" id="KW-1185">Reference proteome</keyword>
<dbReference type="PANTHER" id="PTHR45628">
    <property type="entry name" value="VOLTAGE-DEPENDENT CALCIUM CHANNEL TYPE A SUBUNIT ALPHA-1"/>
    <property type="match status" value="1"/>
</dbReference>
<feature type="non-terminal residue" evidence="18">
    <location>
        <position position="1"/>
    </location>
</feature>
<feature type="coiled-coil region" evidence="13">
    <location>
        <begin position="25"/>
        <end position="55"/>
    </location>
</feature>
<feature type="transmembrane region" description="Helical" evidence="15">
    <location>
        <begin position="1014"/>
        <end position="1039"/>
    </location>
</feature>
<feature type="signal peptide" evidence="16">
    <location>
        <begin position="1"/>
        <end position="27"/>
    </location>
</feature>
<keyword evidence="2" id="KW-0813">Transport</keyword>
<accession>A0A0S4KJR8</accession>
<feature type="transmembrane region" description="Helical" evidence="15">
    <location>
        <begin position="412"/>
        <end position="433"/>
    </location>
</feature>
<organism evidence="18 19">
    <name type="scientific">Bodo saltans</name>
    <name type="common">Flagellated protozoan</name>
    <dbReference type="NCBI Taxonomy" id="75058"/>
    <lineage>
        <taxon>Eukaryota</taxon>
        <taxon>Discoba</taxon>
        <taxon>Euglenozoa</taxon>
        <taxon>Kinetoplastea</taxon>
        <taxon>Metakinetoplastina</taxon>
        <taxon>Eubodonida</taxon>
        <taxon>Bodonidae</taxon>
        <taxon>Bodo</taxon>
    </lineage>
</organism>
<feature type="transmembrane region" description="Helical" evidence="15">
    <location>
        <begin position="1154"/>
        <end position="1180"/>
    </location>
</feature>
<evidence type="ECO:0000256" key="16">
    <source>
        <dbReference type="SAM" id="SignalP"/>
    </source>
</evidence>
<dbReference type="Gene3D" id="1.10.238.10">
    <property type="entry name" value="EF-hand"/>
    <property type="match status" value="1"/>
</dbReference>
<dbReference type="PANTHER" id="PTHR45628:SF7">
    <property type="entry name" value="VOLTAGE-DEPENDENT CALCIUM CHANNEL TYPE A SUBUNIT ALPHA-1"/>
    <property type="match status" value="1"/>
</dbReference>
<evidence type="ECO:0000313" key="18">
    <source>
        <dbReference type="EMBL" id="CUI14793.1"/>
    </source>
</evidence>
<evidence type="ECO:0000256" key="1">
    <source>
        <dbReference type="ARBA" id="ARBA00004141"/>
    </source>
</evidence>
<evidence type="ECO:0000313" key="19">
    <source>
        <dbReference type="Proteomes" id="UP000051952"/>
    </source>
</evidence>
<gene>
    <name evidence="18" type="ORF">BSAL_14860</name>
</gene>
<evidence type="ECO:0000259" key="17">
    <source>
        <dbReference type="Pfam" id="PF00520"/>
    </source>
</evidence>
<proteinExistence type="predicted"/>
<evidence type="ECO:0000256" key="13">
    <source>
        <dbReference type="SAM" id="Coils"/>
    </source>
</evidence>